<evidence type="ECO:0000313" key="2">
    <source>
        <dbReference type="Proteomes" id="UP001138751"/>
    </source>
</evidence>
<gene>
    <name evidence="1" type="ORF">GXW76_22685</name>
</gene>
<name>A0A9X9X3L7_9PROT</name>
<organism evidence="1 2">
    <name type="scientific">Neoroseomonas soli</name>
    <dbReference type="NCBI Taxonomy" id="1081025"/>
    <lineage>
        <taxon>Bacteria</taxon>
        <taxon>Pseudomonadati</taxon>
        <taxon>Pseudomonadota</taxon>
        <taxon>Alphaproteobacteria</taxon>
        <taxon>Acetobacterales</taxon>
        <taxon>Acetobacteraceae</taxon>
        <taxon>Neoroseomonas</taxon>
    </lineage>
</organism>
<dbReference type="Pfam" id="PF05638">
    <property type="entry name" value="T6SS_HCP"/>
    <property type="match status" value="1"/>
</dbReference>
<dbReference type="AlphaFoldDB" id="A0A9X9X3L7"/>
<dbReference type="RefSeq" id="WP_211864424.1">
    <property type="nucleotide sequence ID" value="NZ_JAAEDM010000104.1"/>
</dbReference>
<reference evidence="1" key="2">
    <citation type="journal article" date="2021" name="Syst. Appl. Microbiol.">
        <title>Roseomonas hellenica sp. nov., isolated from roots of wild-growing Alkanna tinctoria.</title>
        <authorList>
            <person name="Rat A."/>
            <person name="Naranjo H.D."/>
            <person name="Lebbe L."/>
            <person name="Cnockaert M."/>
            <person name="Krigas N."/>
            <person name="Grigoriadou K."/>
            <person name="Maloupa E."/>
            <person name="Willems A."/>
        </authorList>
    </citation>
    <scope>NUCLEOTIDE SEQUENCE</scope>
    <source>
        <strain evidence="1">LMG 31231</strain>
    </source>
</reference>
<comment type="caution">
    <text evidence="1">The sequence shown here is derived from an EMBL/GenBank/DDBJ whole genome shotgun (WGS) entry which is preliminary data.</text>
</comment>
<dbReference type="SUPFAM" id="SSF141452">
    <property type="entry name" value="Hcp1-like"/>
    <property type="match status" value="1"/>
</dbReference>
<dbReference type="InterPro" id="IPR008514">
    <property type="entry name" value="T6SS_Hcp"/>
</dbReference>
<dbReference type="PANTHER" id="PTHR36152:SF1">
    <property type="entry name" value="UBIQUITIN-LIKE DOMAIN-CONTAINING PROTEIN"/>
    <property type="match status" value="1"/>
</dbReference>
<sequence length="158" mass="17013">MTILMQIDGVEGEGRIAGHDGWFPLTSFRWGGRRAARTHTGGVLGKSAAYSTPQLTDITLTRLADSSSSLLWDHMIKGNSTPIRFHWLRAGQGGEPTSYLEAQFDDALLIAIDVGSSSGGRPTETLVFTYRALEYRVVNVGNALSGPQDVVSFNLGTA</sequence>
<dbReference type="PANTHER" id="PTHR36152">
    <property type="entry name" value="CYTOPLASMIC PROTEIN-RELATED"/>
    <property type="match status" value="1"/>
</dbReference>
<proteinExistence type="predicted"/>
<evidence type="ECO:0000313" key="1">
    <source>
        <dbReference type="EMBL" id="MBR0673996.1"/>
    </source>
</evidence>
<dbReference type="Gene3D" id="2.30.110.20">
    <property type="entry name" value="Hcp1-like"/>
    <property type="match status" value="1"/>
</dbReference>
<reference evidence="1" key="1">
    <citation type="submission" date="2020-01" db="EMBL/GenBank/DDBJ databases">
        <authorList>
            <person name="Rat A."/>
        </authorList>
    </citation>
    <scope>NUCLEOTIDE SEQUENCE</scope>
    <source>
        <strain evidence="1">LMG 31231</strain>
    </source>
</reference>
<dbReference type="InterPro" id="IPR053165">
    <property type="entry name" value="HSI-I_assembly_Hcp1"/>
</dbReference>
<dbReference type="EMBL" id="JAAEDM010000104">
    <property type="protein sequence ID" value="MBR0673996.1"/>
    <property type="molecule type" value="Genomic_DNA"/>
</dbReference>
<dbReference type="Proteomes" id="UP001138751">
    <property type="component" value="Unassembled WGS sequence"/>
</dbReference>
<protein>
    <submittedName>
        <fullName evidence="1">Type VI secretion system tube protein Hcp</fullName>
    </submittedName>
</protein>
<keyword evidence="2" id="KW-1185">Reference proteome</keyword>
<dbReference type="InterPro" id="IPR036624">
    <property type="entry name" value="Hcp1-lik_sf"/>
</dbReference>
<accession>A0A9X9X3L7</accession>